<feature type="domain" description="SWIM-type" evidence="4">
    <location>
        <begin position="463"/>
        <end position="494"/>
    </location>
</feature>
<name>A0A803NJM1_CANSA</name>
<feature type="compositionally biased region" description="Polar residues" evidence="2">
    <location>
        <begin position="118"/>
        <end position="129"/>
    </location>
</feature>
<reference evidence="5" key="1">
    <citation type="submission" date="2018-11" db="EMBL/GenBank/DDBJ databases">
        <authorList>
            <person name="Grassa J C."/>
        </authorList>
    </citation>
    <scope>NUCLEOTIDE SEQUENCE [LARGE SCALE GENOMIC DNA]</scope>
</reference>
<dbReference type="Gramene" id="evm.model.01.2076">
    <property type="protein sequence ID" value="cds.evm.model.01.2076"/>
    <property type="gene ID" value="evm.TU.01.2076"/>
</dbReference>
<dbReference type="PROSITE" id="PS50966">
    <property type="entry name" value="ZF_SWIM"/>
    <property type="match status" value="1"/>
</dbReference>
<feature type="signal peptide" evidence="3">
    <location>
        <begin position="1"/>
        <end position="19"/>
    </location>
</feature>
<evidence type="ECO:0000313" key="6">
    <source>
        <dbReference type="Proteomes" id="UP000596661"/>
    </source>
</evidence>
<sequence>MIITSFLIHAIICIGNVAGLKIFGVEVKWANGITSKVAPYEIVRVDKHDGAASISVDEEDSVISTVVDVGCKKHLWETASFSLPQAAIGFFTNIAASLLGTLDSNLDPDSTPLVQVPEVQSESKMSNAKNGHVNKGDKQIQEDKDLPHVTKNDNLDKFSQFDMVADCSDHHFLDTGAGFTLSQVRKECQKKLVKEGSSRMEHTREKSPWVHHTHALAKSHEKPFVRSNRKLTEPVREVALLMKRAGIITSHIWQYLVEIYGGWEKVGCIKADLYRGLRNNFRNWDDCDTTTAMGYLQSKKGPDADFFYNHDVDEENRLTNLFWADGSMKVDYELFGDCLCFDATYKTNRATGICESMNAFIKKDLEKGLPLWMFLRHCDNGVAALRYNEMARKLQGEYGDPCPKLTSMPNIEEQAASIFTRKVFNLVKAEIKRGDKYSCSKSEILPNYDLFLVSKYMSNHPKRKVFISHDEEDIRCDCYWFETKGIPCRHIFAS</sequence>
<protein>
    <recommendedName>
        <fullName evidence="4">SWIM-type domain-containing protein</fullName>
    </recommendedName>
</protein>
<evidence type="ECO:0000256" key="1">
    <source>
        <dbReference type="PROSITE-ProRule" id="PRU00325"/>
    </source>
</evidence>
<evidence type="ECO:0000256" key="3">
    <source>
        <dbReference type="SAM" id="SignalP"/>
    </source>
</evidence>
<feature type="chain" id="PRO_5030923464" description="SWIM-type domain-containing protein" evidence="3">
    <location>
        <begin position="20"/>
        <end position="494"/>
    </location>
</feature>
<feature type="region of interest" description="Disordered" evidence="2">
    <location>
        <begin position="118"/>
        <end position="142"/>
    </location>
</feature>
<dbReference type="GO" id="GO:0008270">
    <property type="term" value="F:zinc ion binding"/>
    <property type="evidence" value="ECO:0007669"/>
    <property type="project" value="UniProtKB-KW"/>
</dbReference>
<keyword evidence="1" id="KW-0862">Zinc</keyword>
<keyword evidence="1" id="KW-0863">Zinc-finger</keyword>
<dbReference type="PANTHER" id="PTHR47718">
    <property type="entry name" value="OS01G0519700 PROTEIN"/>
    <property type="match status" value="1"/>
</dbReference>
<accession>A0A803NJM1</accession>
<dbReference type="AlphaFoldDB" id="A0A803NJM1"/>
<dbReference type="Proteomes" id="UP000596661">
    <property type="component" value="Chromosome 1"/>
</dbReference>
<evidence type="ECO:0000259" key="4">
    <source>
        <dbReference type="PROSITE" id="PS50966"/>
    </source>
</evidence>
<reference evidence="5" key="2">
    <citation type="submission" date="2021-03" db="UniProtKB">
        <authorList>
            <consortium name="EnsemblPlants"/>
        </authorList>
    </citation>
    <scope>IDENTIFICATION</scope>
</reference>
<evidence type="ECO:0000256" key="2">
    <source>
        <dbReference type="SAM" id="MobiDB-lite"/>
    </source>
</evidence>
<dbReference type="EnsemblPlants" id="evm.model.01.2076">
    <property type="protein sequence ID" value="cds.evm.model.01.2076"/>
    <property type="gene ID" value="evm.TU.01.2076"/>
</dbReference>
<dbReference type="InterPro" id="IPR007527">
    <property type="entry name" value="Znf_SWIM"/>
</dbReference>
<dbReference type="Pfam" id="PF04434">
    <property type="entry name" value="SWIM"/>
    <property type="match status" value="1"/>
</dbReference>
<organism evidence="5 6">
    <name type="scientific">Cannabis sativa</name>
    <name type="common">Hemp</name>
    <name type="synonym">Marijuana</name>
    <dbReference type="NCBI Taxonomy" id="3483"/>
    <lineage>
        <taxon>Eukaryota</taxon>
        <taxon>Viridiplantae</taxon>
        <taxon>Streptophyta</taxon>
        <taxon>Embryophyta</taxon>
        <taxon>Tracheophyta</taxon>
        <taxon>Spermatophyta</taxon>
        <taxon>Magnoliopsida</taxon>
        <taxon>eudicotyledons</taxon>
        <taxon>Gunneridae</taxon>
        <taxon>Pentapetalae</taxon>
        <taxon>rosids</taxon>
        <taxon>fabids</taxon>
        <taxon>Rosales</taxon>
        <taxon>Cannabaceae</taxon>
        <taxon>Cannabis</taxon>
    </lineage>
</organism>
<evidence type="ECO:0000313" key="5">
    <source>
        <dbReference type="EnsemblPlants" id="cds.evm.model.01.2076"/>
    </source>
</evidence>
<keyword evidence="6" id="KW-1185">Reference proteome</keyword>
<keyword evidence="3" id="KW-0732">Signal</keyword>
<dbReference type="PANTHER" id="PTHR47718:SF17">
    <property type="entry name" value="PROTEIN FAR1-RELATED SEQUENCE 5-LIKE"/>
    <property type="match status" value="1"/>
</dbReference>
<dbReference type="EMBL" id="UZAU01000056">
    <property type="status" value="NOT_ANNOTATED_CDS"/>
    <property type="molecule type" value="Genomic_DNA"/>
</dbReference>
<keyword evidence="1" id="KW-0479">Metal-binding</keyword>
<proteinExistence type="predicted"/>